<evidence type="ECO:0000313" key="4">
    <source>
        <dbReference type="Proteomes" id="UP000238362"/>
    </source>
</evidence>
<dbReference type="Gene3D" id="1.25.40.10">
    <property type="entry name" value="Tetratricopeptide repeat domain"/>
    <property type="match status" value="2"/>
</dbReference>
<comment type="caution">
    <text evidence="3">The sequence shown here is derived from an EMBL/GenBank/DDBJ whole genome shotgun (WGS) entry which is preliminary data.</text>
</comment>
<gene>
    <name evidence="3" type="ORF">B0I33_11494</name>
</gene>
<evidence type="ECO:0000313" key="3">
    <source>
        <dbReference type="EMBL" id="PRX43633.1"/>
    </source>
</evidence>
<dbReference type="GO" id="GO:0003677">
    <property type="term" value="F:DNA binding"/>
    <property type="evidence" value="ECO:0007669"/>
    <property type="project" value="InterPro"/>
</dbReference>
<dbReference type="GO" id="GO:0006355">
    <property type="term" value="P:regulation of DNA-templated transcription"/>
    <property type="evidence" value="ECO:0007669"/>
    <property type="project" value="InterPro"/>
</dbReference>
<organism evidence="3 4">
    <name type="scientific">Prauserella shujinwangii</name>
    <dbReference type="NCBI Taxonomy" id="1453103"/>
    <lineage>
        <taxon>Bacteria</taxon>
        <taxon>Bacillati</taxon>
        <taxon>Actinomycetota</taxon>
        <taxon>Actinomycetes</taxon>
        <taxon>Pseudonocardiales</taxon>
        <taxon>Pseudonocardiaceae</taxon>
        <taxon>Prauserella</taxon>
    </lineage>
</organism>
<dbReference type="InterPro" id="IPR036388">
    <property type="entry name" value="WH-like_DNA-bd_sf"/>
</dbReference>
<dbReference type="Gene3D" id="3.40.50.300">
    <property type="entry name" value="P-loop containing nucleotide triphosphate hydrolases"/>
    <property type="match status" value="1"/>
</dbReference>
<dbReference type="SMART" id="SM00028">
    <property type="entry name" value="TPR"/>
    <property type="match status" value="5"/>
</dbReference>
<dbReference type="Gene3D" id="1.10.10.10">
    <property type="entry name" value="Winged helix-like DNA-binding domain superfamily/Winged helix DNA-binding domain"/>
    <property type="match status" value="2"/>
</dbReference>
<dbReference type="PANTHER" id="PTHR47691">
    <property type="entry name" value="REGULATOR-RELATED"/>
    <property type="match status" value="1"/>
</dbReference>
<dbReference type="PRINTS" id="PR00364">
    <property type="entry name" value="DISEASERSIST"/>
</dbReference>
<dbReference type="SUPFAM" id="SSF48452">
    <property type="entry name" value="TPR-like"/>
    <property type="match status" value="2"/>
</dbReference>
<dbReference type="Pfam" id="PF13374">
    <property type="entry name" value="TPR_10"/>
    <property type="match status" value="1"/>
</dbReference>
<accession>A0A2T0LL12</accession>
<evidence type="ECO:0000256" key="1">
    <source>
        <dbReference type="SAM" id="MobiDB-lite"/>
    </source>
</evidence>
<dbReference type="InterPro" id="IPR027417">
    <property type="entry name" value="P-loop_NTPase"/>
</dbReference>
<reference evidence="3 4" key="1">
    <citation type="submission" date="2018-03" db="EMBL/GenBank/DDBJ databases">
        <title>Genomic Encyclopedia of Type Strains, Phase III (KMG-III): the genomes of soil and plant-associated and newly described type strains.</title>
        <authorList>
            <person name="Whitman W."/>
        </authorList>
    </citation>
    <scope>NUCLEOTIDE SEQUENCE [LARGE SCALE GENOMIC DNA]</scope>
    <source>
        <strain evidence="3 4">CGMCC 4.7125</strain>
    </source>
</reference>
<name>A0A2T0LL12_9PSEU</name>
<proteinExistence type="predicted"/>
<protein>
    <submittedName>
        <fullName evidence="3">ATP/maltotriose-dependent transcriptional regulator MalT</fullName>
    </submittedName>
</protein>
<dbReference type="InterPro" id="IPR016032">
    <property type="entry name" value="Sig_transdc_resp-reg_C-effctor"/>
</dbReference>
<dbReference type="GO" id="GO:0043531">
    <property type="term" value="F:ADP binding"/>
    <property type="evidence" value="ECO:0007669"/>
    <property type="project" value="InterPro"/>
</dbReference>
<dbReference type="Pfam" id="PF13424">
    <property type="entry name" value="TPR_12"/>
    <property type="match status" value="1"/>
</dbReference>
<dbReference type="EMBL" id="PVNH01000014">
    <property type="protein sequence ID" value="PRX43633.1"/>
    <property type="molecule type" value="Genomic_DNA"/>
</dbReference>
<feature type="region of interest" description="Disordered" evidence="1">
    <location>
        <begin position="236"/>
        <end position="269"/>
    </location>
</feature>
<dbReference type="InterPro" id="IPR011990">
    <property type="entry name" value="TPR-like_helical_dom_sf"/>
</dbReference>
<sequence>MHEEIDFGILGSMRVRLHGNLSVQWTGRRRERQLLAALLTRPGRLVPFDTVVDWVWGEREKAPQDPAATLSTHGGRVRAALRDCGLAVQLDIVDGRIRLRVDRERIDHHVFRRLVAEAKEASARGEHERAHAGLLEAIGLWADEPLAELDTEPARDWRQEVIRHDWLPANTLLVEQEVRLRRYDDALRRLDELLREHGPLRELGKKRIAVLRAAHRHGEADEYYLALHRTLREEGDHDGADDLRRFHDDHRPRNAVPARSVPAPEPPRQLPRAVSDFTGREELFAELDHLVGIGSGAPQPTVVALVGAAGFGKTAAVVQWAHRVARQFPAGAVFADLHGFAERGPAPPTEVVDTLLASLGSPAEHVAGPVRRARHLRALLADRTVLVVLDNARNSAHVRPLLPLLDRCVVLVTSRRRFSELAVEHGIRSLTVGPLSDPQAEALLAERIGARCAREPAAVAELVRMCGGMPLALGLAAERAAARANVRLADLAGQLRDRRTLLGIGTEGDGPHRSLEAVFALSFEALTVEAGRVFTLLGAHPGAEFGVEVVAALAGEDRAAARARLDELVSAHLIEQPAEIDRYRMHDLVHAYAASLAAADPERRAAMSRMFDFYLRCASNARGAVLPHTDPLPLPEPVPGSEPMTFADERRAVQWCLRERANLEAATDCAFRQRWYGIAWRLPHATAEIFGRCGYSAAAAAGLEVAREAAKADGDDLAEAASLNDLGYYLLDLGEVTAATTRFRDALAILDRCGHPLGELTVLVNVAATHHRSGDLDEAERLYRECLRKAQRLENPERVATVEHRLGGICHERGRRDDAIGHFARALRIREELGDAGGQVETLAELAAVLRAHGRRERAESSARRALALLERGENVAARARLFVIAAELREDAGELGEAAEYARRAAETARPAGQADAEAEALDALGRVEAKLGERDRAAAAWHRCAEIHHGRGRSGKAREVERRLAEIAAVETDLVLPHARDLGRTGVADPASQVPGDA</sequence>
<dbReference type="SUPFAM" id="SSF52540">
    <property type="entry name" value="P-loop containing nucleoside triphosphate hydrolases"/>
    <property type="match status" value="1"/>
</dbReference>
<dbReference type="SMART" id="SM01043">
    <property type="entry name" value="BTAD"/>
    <property type="match status" value="1"/>
</dbReference>
<dbReference type="AlphaFoldDB" id="A0A2T0LL12"/>
<dbReference type="SUPFAM" id="SSF46894">
    <property type="entry name" value="C-terminal effector domain of the bipartite response regulators"/>
    <property type="match status" value="1"/>
</dbReference>
<dbReference type="InterPro" id="IPR005158">
    <property type="entry name" value="BTAD"/>
</dbReference>
<dbReference type="RefSeq" id="WP_106182208.1">
    <property type="nucleotide sequence ID" value="NZ_PVNH01000014.1"/>
</dbReference>
<dbReference type="OrthoDB" id="3661636at2"/>
<feature type="compositionally biased region" description="Basic and acidic residues" evidence="1">
    <location>
        <begin position="236"/>
        <end position="252"/>
    </location>
</feature>
<dbReference type="Pfam" id="PF03704">
    <property type="entry name" value="BTAD"/>
    <property type="match status" value="1"/>
</dbReference>
<dbReference type="PANTHER" id="PTHR47691:SF3">
    <property type="entry name" value="HTH-TYPE TRANSCRIPTIONAL REGULATOR RV0890C-RELATED"/>
    <property type="match status" value="1"/>
</dbReference>
<dbReference type="InterPro" id="IPR019734">
    <property type="entry name" value="TPR_rpt"/>
</dbReference>
<keyword evidence="4" id="KW-1185">Reference proteome</keyword>
<evidence type="ECO:0000259" key="2">
    <source>
        <dbReference type="SMART" id="SM01043"/>
    </source>
</evidence>
<feature type="domain" description="Bacterial transcriptional activator" evidence="2">
    <location>
        <begin position="106"/>
        <end position="251"/>
    </location>
</feature>
<dbReference type="Proteomes" id="UP000238362">
    <property type="component" value="Unassembled WGS sequence"/>
</dbReference>